<dbReference type="SUPFAM" id="SSF55785">
    <property type="entry name" value="PYP-like sensor domain (PAS domain)"/>
    <property type="match status" value="1"/>
</dbReference>
<dbReference type="SUPFAM" id="SSF55874">
    <property type="entry name" value="ATPase domain of HSP90 chaperone/DNA topoisomerase II/histidine kinase"/>
    <property type="match status" value="1"/>
</dbReference>
<dbReference type="PROSITE" id="PS50113">
    <property type="entry name" value="PAC"/>
    <property type="match status" value="1"/>
</dbReference>
<dbReference type="Gene3D" id="3.30.565.10">
    <property type="entry name" value="Histidine kinase-like ATPase, C-terminal domain"/>
    <property type="match status" value="1"/>
</dbReference>
<dbReference type="Pfam" id="PF02518">
    <property type="entry name" value="HATPase_c"/>
    <property type="match status" value="1"/>
</dbReference>
<dbReference type="CDD" id="cd00130">
    <property type="entry name" value="PAS"/>
    <property type="match status" value="1"/>
</dbReference>
<feature type="domain" description="Histidine kinase" evidence="4">
    <location>
        <begin position="283"/>
        <end position="492"/>
    </location>
</feature>
<dbReference type="InterPro" id="IPR035965">
    <property type="entry name" value="PAS-like_dom_sf"/>
</dbReference>
<evidence type="ECO:0000256" key="2">
    <source>
        <dbReference type="ARBA" id="ARBA00012438"/>
    </source>
</evidence>
<dbReference type="Proteomes" id="UP000198635">
    <property type="component" value="Unassembled WGS sequence"/>
</dbReference>
<dbReference type="InterPro" id="IPR003594">
    <property type="entry name" value="HATPase_dom"/>
</dbReference>
<dbReference type="GO" id="GO:0000155">
    <property type="term" value="F:phosphorelay sensor kinase activity"/>
    <property type="evidence" value="ECO:0007669"/>
    <property type="project" value="InterPro"/>
</dbReference>
<dbReference type="AlphaFoldDB" id="A0A1I3XSE3"/>
<name>A0A1I3XSE3_9BACT</name>
<dbReference type="CDD" id="cd00082">
    <property type="entry name" value="HisKA"/>
    <property type="match status" value="1"/>
</dbReference>
<organism evidence="7 8">
    <name type="scientific">Desulfomicrobium apsheronum</name>
    <dbReference type="NCBI Taxonomy" id="52560"/>
    <lineage>
        <taxon>Bacteria</taxon>
        <taxon>Pseudomonadati</taxon>
        <taxon>Thermodesulfobacteriota</taxon>
        <taxon>Desulfovibrionia</taxon>
        <taxon>Desulfovibrionales</taxon>
        <taxon>Desulfomicrobiaceae</taxon>
        <taxon>Desulfomicrobium</taxon>
    </lineage>
</organism>
<dbReference type="InterPro" id="IPR036097">
    <property type="entry name" value="HisK_dim/P_sf"/>
</dbReference>
<dbReference type="STRING" id="52560.SAMN04488082_11755"/>
<evidence type="ECO:0000259" key="4">
    <source>
        <dbReference type="PROSITE" id="PS50109"/>
    </source>
</evidence>
<proteinExistence type="predicted"/>
<dbReference type="InterPro" id="IPR004358">
    <property type="entry name" value="Sig_transdc_His_kin-like_C"/>
</dbReference>
<protein>
    <recommendedName>
        <fullName evidence="2">histidine kinase</fullName>
        <ecNumber evidence="2">2.7.13.3</ecNumber>
    </recommendedName>
</protein>
<evidence type="ECO:0000313" key="8">
    <source>
        <dbReference type="Proteomes" id="UP000198635"/>
    </source>
</evidence>
<dbReference type="PANTHER" id="PTHR43065">
    <property type="entry name" value="SENSOR HISTIDINE KINASE"/>
    <property type="match status" value="1"/>
</dbReference>
<dbReference type="OrthoDB" id="1931120at2"/>
<dbReference type="RefSeq" id="WP_092377369.1">
    <property type="nucleotide sequence ID" value="NZ_FORX01000017.1"/>
</dbReference>
<dbReference type="Pfam" id="PF13426">
    <property type="entry name" value="PAS_9"/>
    <property type="match status" value="1"/>
</dbReference>
<comment type="catalytic activity">
    <reaction evidence="1">
        <text>ATP + protein L-histidine = ADP + protein N-phospho-L-histidine.</text>
        <dbReference type="EC" id="2.7.13.3"/>
    </reaction>
</comment>
<dbReference type="EMBL" id="FORX01000017">
    <property type="protein sequence ID" value="SFK22239.1"/>
    <property type="molecule type" value="Genomic_DNA"/>
</dbReference>
<accession>A0A1I3XSE3</accession>
<dbReference type="InterPro" id="IPR036890">
    <property type="entry name" value="HATPase_C_sf"/>
</dbReference>
<evidence type="ECO:0000259" key="6">
    <source>
        <dbReference type="PROSITE" id="PS50113"/>
    </source>
</evidence>
<dbReference type="InterPro" id="IPR000014">
    <property type="entry name" value="PAS"/>
</dbReference>
<dbReference type="InterPro" id="IPR003661">
    <property type="entry name" value="HisK_dim/P_dom"/>
</dbReference>
<keyword evidence="8" id="KW-1185">Reference proteome</keyword>
<dbReference type="PROSITE" id="PS50109">
    <property type="entry name" value="HIS_KIN"/>
    <property type="match status" value="1"/>
</dbReference>
<dbReference type="Gene3D" id="1.10.287.130">
    <property type="match status" value="1"/>
</dbReference>
<evidence type="ECO:0000256" key="1">
    <source>
        <dbReference type="ARBA" id="ARBA00000085"/>
    </source>
</evidence>
<reference evidence="8" key="1">
    <citation type="submission" date="2016-10" db="EMBL/GenBank/DDBJ databases">
        <authorList>
            <person name="Varghese N."/>
            <person name="Submissions S."/>
        </authorList>
    </citation>
    <scope>NUCLEOTIDE SEQUENCE [LARGE SCALE GENOMIC DNA]</scope>
    <source>
        <strain evidence="8">DSM 5918</strain>
    </source>
</reference>
<dbReference type="Gene3D" id="3.30.450.20">
    <property type="entry name" value="PAS domain"/>
    <property type="match status" value="1"/>
</dbReference>
<dbReference type="PRINTS" id="PR00344">
    <property type="entry name" value="BCTRLSENSOR"/>
</dbReference>
<feature type="domain" description="PAC" evidence="6">
    <location>
        <begin position="77"/>
        <end position="129"/>
    </location>
</feature>
<keyword evidence="3" id="KW-0597">Phosphoprotein</keyword>
<dbReference type="PANTHER" id="PTHR43065:SF42">
    <property type="entry name" value="TWO-COMPONENT SENSOR PPRA"/>
    <property type="match status" value="1"/>
</dbReference>
<sequence>MNLSEYYNTVMELSHGIVITLDEDGRIIHGNSRFEALSGYEIGDIAGRDWFELCVDAKRVDSLRAIFAGIVEAGTLAFMKGSLMARDGRKIYIDWNMKPLFDSRRSLVSVLCVGQDVTAHVLRQHELLIEHGRLVALNKELSCLHAMNRIVSNMDSELPDILREILAIIPPSFQYPQSTGVRLLLDGEVIISGKFTPDASCRLEQDVLVHKVKRGHLSVSLSGSAEDGTKFAFLSTESELLGALAKHVGWIIAKREALSTKRNLERQLQHADRLAKIGQFAAGVAHELNEPLANILGFAQLAEQTPGLPAQVMKDLDNIIKAALHSREVIKKLMIFGRQVPLRKTLIDLNQIIRDSLYFIEMSASRGKVEVRMNLAEGLPSIMADPQHLKQVIVNLVVNGIHAMPGGGVLTIETLSFKDDVYLLVSDIGVGMTPEVMRQIFNPFFTTKDVDQGTGLGLAVVHGIIHAHGGIIEVESEPGQGTRFEITFPCSRSVRETNSAIDDK</sequence>
<feature type="domain" description="PAS" evidence="5">
    <location>
        <begin position="3"/>
        <end position="74"/>
    </location>
</feature>
<dbReference type="SMART" id="SM00387">
    <property type="entry name" value="HATPase_c"/>
    <property type="match status" value="1"/>
</dbReference>
<dbReference type="NCBIfam" id="TIGR00229">
    <property type="entry name" value="sensory_box"/>
    <property type="match status" value="1"/>
</dbReference>
<dbReference type="InterPro" id="IPR000700">
    <property type="entry name" value="PAS-assoc_C"/>
</dbReference>
<dbReference type="PROSITE" id="PS50112">
    <property type="entry name" value="PAS"/>
    <property type="match status" value="1"/>
</dbReference>
<dbReference type="Pfam" id="PF00512">
    <property type="entry name" value="HisKA"/>
    <property type="match status" value="1"/>
</dbReference>
<dbReference type="InterPro" id="IPR005467">
    <property type="entry name" value="His_kinase_dom"/>
</dbReference>
<dbReference type="SMART" id="SM00091">
    <property type="entry name" value="PAS"/>
    <property type="match status" value="1"/>
</dbReference>
<evidence type="ECO:0000256" key="3">
    <source>
        <dbReference type="ARBA" id="ARBA00022553"/>
    </source>
</evidence>
<dbReference type="SMART" id="SM00388">
    <property type="entry name" value="HisKA"/>
    <property type="match status" value="1"/>
</dbReference>
<evidence type="ECO:0000313" key="7">
    <source>
        <dbReference type="EMBL" id="SFK22239.1"/>
    </source>
</evidence>
<dbReference type="SUPFAM" id="SSF47384">
    <property type="entry name" value="Homodimeric domain of signal transducing histidine kinase"/>
    <property type="match status" value="1"/>
</dbReference>
<evidence type="ECO:0000259" key="5">
    <source>
        <dbReference type="PROSITE" id="PS50112"/>
    </source>
</evidence>
<gene>
    <name evidence="7" type="ORF">SAMN04488082_11755</name>
</gene>
<dbReference type="EC" id="2.7.13.3" evidence="2"/>